<dbReference type="NCBIfam" id="NF003818">
    <property type="entry name" value="PRK05409.1"/>
    <property type="match status" value="1"/>
</dbReference>
<gene>
    <name evidence="1" type="ORF">DFR34_12033</name>
</gene>
<name>A0A318KFQ0_9NEIS</name>
<dbReference type="Proteomes" id="UP000247555">
    <property type="component" value="Unassembled WGS sequence"/>
</dbReference>
<dbReference type="Pfam" id="PF05114">
    <property type="entry name" value="MbnB_TglH_ChrH"/>
    <property type="match status" value="1"/>
</dbReference>
<dbReference type="InterPro" id="IPR007801">
    <property type="entry name" value="MbnB/TglH/ChrH"/>
</dbReference>
<dbReference type="EMBL" id="QJKI01000020">
    <property type="protein sequence ID" value="PXX76974.1"/>
    <property type="molecule type" value="Genomic_DNA"/>
</dbReference>
<proteinExistence type="predicted"/>
<comment type="caution">
    <text evidence="1">The sequence shown here is derived from an EMBL/GenBank/DDBJ whole genome shotgun (WGS) entry which is preliminary data.</text>
</comment>
<dbReference type="AlphaFoldDB" id="A0A318KFQ0"/>
<dbReference type="Gene3D" id="3.20.20.150">
    <property type="entry name" value="Divalent-metal-dependent TIM barrel enzymes"/>
    <property type="match status" value="1"/>
</dbReference>
<dbReference type="PANTHER" id="PTHR42194">
    <property type="entry name" value="UPF0276 PROTEIN HI_1600"/>
    <property type="match status" value="1"/>
</dbReference>
<evidence type="ECO:0000313" key="2">
    <source>
        <dbReference type="Proteomes" id="UP000247555"/>
    </source>
</evidence>
<dbReference type="OrthoDB" id="9763101at2"/>
<dbReference type="SUPFAM" id="SSF51658">
    <property type="entry name" value="Xylose isomerase-like"/>
    <property type="match status" value="1"/>
</dbReference>
<evidence type="ECO:0000313" key="1">
    <source>
        <dbReference type="EMBL" id="PXX76974.1"/>
    </source>
</evidence>
<organism evidence="1 2">
    <name type="scientific">Rivihabitans pingtungensis</name>
    <dbReference type="NCBI Taxonomy" id="1054498"/>
    <lineage>
        <taxon>Bacteria</taxon>
        <taxon>Pseudomonadati</taxon>
        <taxon>Pseudomonadota</taxon>
        <taxon>Betaproteobacteria</taxon>
        <taxon>Neisseriales</taxon>
        <taxon>Aquaspirillaceae</taxon>
        <taxon>Rivihabitans</taxon>
    </lineage>
</organism>
<accession>A0A318KFQ0</accession>
<sequence length="312" mass="34602">MPHPRLGLPDLGFGVGLRNVHLADILAHGPRVDWFEIISENYIDHHGYSHDALLRLREHTPIVMHGVSLSIGSSDPLNMAYLHKLRALADEVRPAWVSDHLCWTGALTVNSHDLLPLPLNPATFAHVRQRVLAVQDFLGRPLVLENPSSYVQFRHSTLPEWAFLAQLVEETGCALLLDVNNVYVSAFNHGFDAEHYIRQLPHDHIAQIHLAGPTDCGDYLLDTHDQPVHRPAWALYALAQQLCGGAVSTLLEWDANLPDYPVLLAELDKARQVLRGQMPDCPAPVRLPAGAAALSTPLDHQMSRHEPLADPA</sequence>
<reference evidence="1 2" key="1">
    <citation type="submission" date="2018-05" db="EMBL/GenBank/DDBJ databases">
        <title>Genomic Encyclopedia of Type Strains, Phase IV (KMG-IV): sequencing the most valuable type-strain genomes for metagenomic binning, comparative biology and taxonomic classification.</title>
        <authorList>
            <person name="Goeker M."/>
        </authorList>
    </citation>
    <scope>NUCLEOTIDE SEQUENCE [LARGE SCALE GENOMIC DNA]</scope>
    <source>
        <strain evidence="1 2">DSM 29661</strain>
    </source>
</reference>
<dbReference type="PANTHER" id="PTHR42194:SF1">
    <property type="entry name" value="UPF0276 PROTEIN HI_1600"/>
    <property type="match status" value="1"/>
</dbReference>
<dbReference type="InterPro" id="IPR036237">
    <property type="entry name" value="Xyl_isomerase-like_sf"/>
</dbReference>
<keyword evidence="2" id="KW-1185">Reference proteome</keyword>
<dbReference type="RefSeq" id="WP_110391581.1">
    <property type="nucleotide sequence ID" value="NZ_QJKI01000020.1"/>
</dbReference>
<protein>
    <submittedName>
        <fullName evidence="1">Uncharacterized protein</fullName>
    </submittedName>
</protein>